<keyword evidence="2" id="KW-0597">Phosphoprotein</keyword>
<dbReference type="EMBL" id="KZ678206">
    <property type="protein sequence ID" value="PSN58737.1"/>
    <property type="molecule type" value="Genomic_DNA"/>
</dbReference>
<evidence type="ECO:0000313" key="4">
    <source>
        <dbReference type="EMBL" id="PSN58737.1"/>
    </source>
</evidence>
<gene>
    <name evidence="4" type="ORF">BS50DRAFT_580504</name>
</gene>
<proteinExistence type="predicted"/>
<dbReference type="OrthoDB" id="429813at2759"/>
<dbReference type="STRING" id="1448308.A0A2T2MZW7"/>
<dbReference type="SUPFAM" id="SSF51735">
    <property type="entry name" value="NAD(P)-binding Rossmann-fold domains"/>
    <property type="match status" value="1"/>
</dbReference>
<keyword evidence="5" id="KW-1185">Reference proteome</keyword>
<feature type="domain" description="Thioester reductase (TE)" evidence="3">
    <location>
        <begin position="108"/>
        <end position="345"/>
    </location>
</feature>
<accession>A0A2T2MZW7</accession>
<dbReference type="Proteomes" id="UP000240883">
    <property type="component" value="Unassembled WGS sequence"/>
</dbReference>
<reference evidence="4 5" key="1">
    <citation type="journal article" date="2018" name="Front. Microbiol.">
        <title>Genome-Wide Analysis of Corynespora cassiicola Leaf Fall Disease Putative Effectors.</title>
        <authorList>
            <person name="Lopez D."/>
            <person name="Ribeiro S."/>
            <person name="Label P."/>
            <person name="Fumanal B."/>
            <person name="Venisse J.S."/>
            <person name="Kohler A."/>
            <person name="de Oliveira R.R."/>
            <person name="Labutti K."/>
            <person name="Lipzen A."/>
            <person name="Lail K."/>
            <person name="Bauer D."/>
            <person name="Ohm R.A."/>
            <person name="Barry K.W."/>
            <person name="Spatafora J."/>
            <person name="Grigoriev I.V."/>
            <person name="Martin F.M."/>
            <person name="Pujade-Renaud V."/>
        </authorList>
    </citation>
    <scope>NUCLEOTIDE SEQUENCE [LARGE SCALE GENOMIC DNA]</scope>
    <source>
        <strain evidence="4 5">Philippines</strain>
    </source>
</reference>
<evidence type="ECO:0000313" key="5">
    <source>
        <dbReference type="Proteomes" id="UP000240883"/>
    </source>
</evidence>
<dbReference type="InterPro" id="IPR013120">
    <property type="entry name" value="FAR_NAD-bd"/>
</dbReference>
<evidence type="ECO:0000256" key="1">
    <source>
        <dbReference type="ARBA" id="ARBA00022450"/>
    </source>
</evidence>
<dbReference type="PANTHER" id="PTHR43439:SF2">
    <property type="entry name" value="ENZYME, PUTATIVE (JCVI)-RELATED"/>
    <property type="match status" value="1"/>
</dbReference>
<dbReference type="Gene3D" id="3.40.50.720">
    <property type="entry name" value="NAD(P)-binding Rossmann-like Domain"/>
    <property type="match status" value="1"/>
</dbReference>
<dbReference type="InterPro" id="IPR051414">
    <property type="entry name" value="Adenylate-forming_Reductase"/>
</dbReference>
<name>A0A2T2MZW7_CORCC</name>
<keyword evidence="1" id="KW-0596">Phosphopantetheine</keyword>
<sequence length="461" mass="50884">MADHSHIPANGSARRGSGRFQYILIREPTYLRWSSEHRLRWARFQIFVLPTKAMVLVYPSSGRRSSQGAESAWLAEMQAVLDCYGNEASEIRAEPAAAIGMKTIALLGSTGFAGPYILASLLDRSDTSTIICLNRSPDAEAKTVSALKRASRSTNPPNNRLHFLAVDISKPNFGLGYLQATLLKAKVDELVFNSWNAHWGLPLKAFEPLLSGMKHAIDFSISSAKRPRLTFVSSICAVGNWPRLHPSQPAIPEQPARDFGAALEHGYGRSKNIAEQLLVQAHRVCGLPIAIMHVGQIGGPSGPELGVWPRQGWLFSLIKTSERLGAFPAQVAPLDWIPIDVLSGAIANVVYGDRDTDVPQVFNLVHPRPVPWNLLLTTLRKRFGFEFESLSLPSWLDKLDERTLKLYGFLRSLGNGRETDMEFETESAAKVLPDSTPITEELLAAWLRGWGLKSSVTKAKM</sequence>
<dbReference type="Pfam" id="PF07993">
    <property type="entry name" value="NAD_binding_4"/>
    <property type="match status" value="1"/>
</dbReference>
<evidence type="ECO:0000259" key="3">
    <source>
        <dbReference type="Pfam" id="PF07993"/>
    </source>
</evidence>
<dbReference type="AlphaFoldDB" id="A0A2T2MZW7"/>
<dbReference type="InterPro" id="IPR036291">
    <property type="entry name" value="NAD(P)-bd_dom_sf"/>
</dbReference>
<protein>
    <submittedName>
        <fullName evidence="4">NAD(P)-binding protein</fullName>
    </submittedName>
</protein>
<organism evidence="4 5">
    <name type="scientific">Corynespora cassiicola Philippines</name>
    <dbReference type="NCBI Taxonomy" id="1448308"/>
    <lineage>
        <taxon>Eukaryota</taxon>
        <taxon>Fungi</taxon>
        <taxon>Dikarya</taxon>
        <taxon>Ascomycota</taxon>
        <taxon>Pezizomycotina</taxon>
        <taxon>Dothideomycetes</taxon>
        <taxon>Pleosporomycetidae</taxon>
        <taxon>Pleosporales</taxon>
        <taxon>Corynesporascaceae</taxon>
        <taxon>Corynespora</taxon>
    </lineage>
</organism>
<evidence type="ECO:0000256" key="2">
    <source>
        <dbReference type="ARBA" id="ARBA00022553"/>
    </source>
</evidence>
<dbReference type="PANTHER" id="PTHR43439">
    <property type="entry name" value="PHENYLACETATE-COENZYME A LIGASE"/>
    <property type="match status" value="1"/>
</dbReference>